<feature type="signal peptide" evidence="1">
    <location>
        <begin position="1"/>
        <end position="24"/>
    </location>
</feature>
<feature type="chain" id="PRO_5021749488" evidence="1">
    <location>
        <begin position="25"/>
        <end position="113"/>
    </location>
</feature>
<dbReference type="OrthoDB" id="5769048at2"/>
<keyword evidence="3" id="KW-1185">Reference proteome</keyword>
<comment type="caution">
    <text evidence="2">The sequence shown here is derived from an EMBL/GenBank/DDBJ whole genome shotgun (WGS) entry which is preliminary data.</text>
</comment>
<dbReference type="RefSeq" id="WP_144308173.1">
    <property type="nucleotide sequence ID" value="NZ_VMNK01000003.1"/>
</dbReference>
<sequence length="113" mass="11909">MKTTLHVAILLALSALFAITPARAADVGNELITELGAANGVALACKHTTNMSAIKVVMIHTVPKTRANGEVFEAATNEAFLGQSGEPCPSETELSQRVHGIDTRLKAHFKSQG</sequence>
<dbReference type="AlphaFoldDB" id="A0A557R0F5"/>
<dbReference type="Proteomes" id="UP000319502">
    <property type="component" value="Unassembled WGS sequence"/>
</dbReference>
<evidence type="ECO:0000313" key="3">
    <source>
        <dbReference type="Proteomes" id="UP000319502"/>
    </source>
</evidence>
<reference evidence="2 3" key="1">
    <citation type="submission" date="2019-07" db="EMBL/GenBank/DDBJ databases">
        <title>The pathways for chlorine oxyanion respiration interact through the shared metabolite chlorate.</title>
        <authorList>
            <person name="Barnum T.P."/>
            <person name="Cheng Y."/>
            <person name="Hill K.A."/>
            <person name="Lucas L.N."/>
            <person name="Carlson H.K."/>
            <person name="Coates J.D."/>
        </authorList>
    </citation>
    <scope>NUCLEOTIDE SEQUENCE [LARGE SCALE GENOMIC DNA]</scope>
    <source>
        <strain evidence="2 3">SFB-3</strain>
    </source>
</reference>
<gene>
    <name evidence="2" type="ORF">FHP91_02955</name>
</gene>
<proteinExistence type="predicted"/>
<keyword evidence="1" id="KW-0732">Signal</keyword>
<dbReference type="EMBL" id="VMNK01000003">
    <property type="protein sequence ID" value="TVO58639.1"/>
    <property type="molecule type" value="Genomic_DNA"/>
</dbReference>
<evidence type="ECO:0000256" key="1">
    <source>
        <dbReference type="SAM" id="SignalP"/>
    </source>
</evidence>
<organism evidence="2 3">
    <name type="scientific">Denitromonas halophila</name>
    <dbReference type="NCBI Taxonomy" id="1629404"/>
    <lineage>
        <taxon>Bacteria</taxon>
        <taxon>Pseudomonadati</taxon>
        <taxon>Pseudomonadota</taxon>
        <taxon>Betaproteobacteria</taxon>
        <taxon>Rhodocyclales</taxon>
        <taxon>Zoogloeaceae</taxon>
        <taxon>Denitromonas</taxon>
    </lineage>
</organism>
<protein>
    <submittedName>
        <fullName evidence="2">Uncharacterized protein</fullName>
    </submittedName>
</protein>
<accession>A0A557R0F5</accession>
<evidence type="ECO:0000313" key="2">
    <source>
        <dbReference type="EMBL" id="TVO58639.1"/>
    </source>
</evidence>
<name>A0A557R0F5_9RHOO</name>